<dbReference type="SMART" id="SM00028">
    <property type="entry name" value="TPR"/>
    <property type="match status" value="8"/>
</dbReference>
<keyword evidence="6" id="KW-0677">Repeat</keyword>
<dbReference type="Gene3D" id="1.25.40.10">
    <property type="entry name" value="Tetratricopeptide repeat domain"/>
    <property type="match status" value="2"/>
</dbReference>
<accession>A0A8A4TWE9</accession>
<comment type="similarity">
    <text evidence="2">Belongs to the glycosyltransferase 41 family. O-GlcNAc transferase subfamily.</text>
</comment>
<dbReference type="Pfam" id="PF13424">
    <property type="entry name" value="TPR_12"/>
    <property type="match status" value="2"/>
</dbReference>
<feature type="domain" description="O-GlcNAc transferase C-terminal" evidence="10">
    <location>
        <begin position="551"/>
        <end position="727"/>
    </location>
</feature>
<organism evidence="11 12">
    <name type="scientific">Sulfidibacter corallicola</name>
    <dbReference type="NCBI Taxonomy" id="2818388"/>
    <lineage>
        <taxon>Bacteria</taxon>
        <taxon>Pseudomonadati</taxon>
        <taxon>Acidobacteriota</taxon>
        <taxon>Holophagae</taxon>
        <taxon>Acanthopleuribacterales</taxon>
        <taxon>Acanthopleuribacteraceae</taxon>
        <taxon>Sulfidibacter</taxon>
    </lineage>
</organism>
<dbReference type="GO" id="GO:0097363">
    <property type="term" value="F:protein O-acetylglucosaminyltransferase activity"/>
    <property type="evidence" value="ECO:0007669"/>
    <property type="project" value="UniProtKB-EC"/>
</dbReference>
<dbReference type="EMBL" id="CP071793">
    <property type="protein sequence ID" value="QTD53813.1"/>
    <property type="molecule type" value="Genomic_DNA"/>
</dbReference>
<keyword evidence="5" id="KW-0808">Transferase</keyword>
<feature type="compositionally biased region" description="Basic residues" evidence="9">
    <location>
        <begin position="1"/>
        <end position="13"/>
    </location>
</feature>
<evidence type="ECO:0000256" key="3">
    <source>
        <dbReference type="ARBA" id="ARBA00011970"/>
    </source>
</evidence>
<evidence type="ECO:0000256" key="8">
    <source>
        <dbReference type="PROSITE-ProRule" id="PRU00339"/>
    </source>
</evidence>
<feature type="region of interest" description="Disordered" evidence="9">
    <location>
        <begin position="1"/>
        <end position="25"/>
    </location>
</feature>
<dbReference type="SUPFAM" id="SSF53756">
    <property type="entry name" value="UDP-Glycosyltransferase/glycogen phosphorylase"/>
    <property type="match status" value="1"/>
</dbReference>
<dbReference type="PANTHER" id="PTHR44998:SF1">
    <property type="entry name" value="UDP-N-ACETYLGLUCOSAMINE--PEPTIDE N-ACETYLGLUCOSAMINYLTRANSFERASE 110 KDA SUBUNIT"/>
    <property type="match status" value="1"/>
</dbReference>
<evidence type="ECO:0000313" key="11">
    <source>
        <dbReference type="EMBL" id="QTD53813.1"/>
    </source>
</evidence>
<dbReference type="Pfam" id="PF13432">
    <property type="entry name" value="TPR_16"/>
    <property type="match status" value="1"/>
</dbReference>
<dbReference type="InterPro" id="IPR029489">
    <property type="entry name" value="OGT/SEC/SPY_C"/>
</dbReference>
<dbReference type="PANTHER" id="PTHR44998">
    <property type="match status" value="1"/>
</dbReference>
<feature type="repeat" description="TPR" evidence="8">
    <location>
        <begin position="232"/>
        <end position="265"/>
    </location>
</feature>
<dbReference type="PROSITE" id="PS50293">
    <property type="entry name" value="TPR_REGION"/>
    <property type="match status" value="1"/>
</dbReference>
<dbReference type="EC" id="2.4.1.255" evidence="3"/>
<dbReference type="KEGG" id="scor:J3U87_15290"/>
<evidence type="ECO:0000256" key="9">
    <source>
        <dbReference type="SAM" id="MobiDB-lite"/>
    </source>
</evidence>
<evidence type="ECO:0000256" key="1">
    <source>
        <dbReference type="ARBA" id="ARBA00004922"/>
    </source>
</evidence>
<evidence type="ECO:0000259" key="10">
    <source>
        <dbReference type="Pfam" id="PF13844"/>
    </source>
</evidence>
<feature type="repeat" description="TPR" evidence="8">
    <location>
        <begin position="198"/>
        <end position="231"/>
    </location>
</feature>
<dbReference type="Pfam" id="PF13844">
    <property type="entry name" value="Glyco_transf_41"/>
    <property type="match status" value="1"/>
</dbReference>
<feature type="repeat" description="TPR" evidence="8">
    <location>
        <begin position="96"/>
        <end position="129"/>
    </location>
</feature>
<evidence type="ECO:0000256" key="5">
    <source>
        <dbReference type="ARBA" id="ARBA00022679"/>
    </source>
</evidence>
<dbReference type="Gene3D" id="3.40.50.11380">
    <property type="match status" value="1"/>
</dbReference>
<keyword evidence="7 8" id="KW-0802">TPR repeat</keyword>
<dbReference type="InterPro" id="IPR019734">
    <property type="entry name" value="TPR_rpt"/>
</dbReference>
<keyword evidence="12" id="KW-1185">Reference proteome</keyword>
<comment type="pathway">
    <text evidence="1">Protein modification; protein glycosylation.</text>
</comment>
<dbReference type="Proteomes" id="UP000663929">
    <property type="component" value="Chromosome"/>
</dbReference>
<evidence type="ECO:0000313" key="12">
    <source>
        <dbReference type="Proteomes" id="UP000663929"/>
    </source>
</evidence>
<name>A0A8A4TWE9_SULCO</name>
<evidence type="ECO:0000256" key="4">
    <source>
        <dbReference type="ARBA" id="ARBA00022676"/>
    </source>
</evidence>
<feature type="repeat" description="TPR" evidence="8">
    <location>
        <begin position="164"/>
        <end position="197"/>
    </location>
</feature>
<evidence type="ECO:0000256" key="7">
    <source>
        <dbReference type="ARBA" id="ARBA00022803"/>
    </source>
</evidence>
<feature type="repeat" description="TPR" evidence="8">
    <location>
        <begin position="130"/>
        <end position="163"/>
    </location>
</feature>
<sequence length="750" mass="83967">MSRKSGRKKKKSHSSVAVGTPGKHREQADAAYQKAVFHYEKGQWDKVALCCKKAIQKVPRHADALHLLGVANLVAGNWDAARQLITQAIAFRSDNPFFHNSLGNVHVQLEAWPEAAEAYRKALELNAVFPDALSNLGYTVYRLGMTDKAVALLREALALQPNHADAANHLGRVYLESGQPAEALGWFSKAIAVNPRQPFFLNNLALTQQNLGRHAEAENHFKQALALNPNLAETHTNLGNLYRDLGKHQPALSAYSQAIDLNPHFTKAIGSRGDLMQDEGRWQAALDDYTNAFQIRKEPRFLIKGSLILPVIPQSQAEIDGAFRYVQDNFRDLANQDFTLGDPVEEINRGHFFLPYTGLPDKDLQSLIGDVYRSKIPALTYTAPHCDKVRNHDDGRIHIGFVSRYLRNHTIGKLFGELITRLPRDRFHVTLCTHETNRDALVTRLAHKSDKLVRFPQSFRAARDILAAERFDMLCHLDIGMDILTYMLAFCRLARIQLNTIGHPTTSGIDTIDYFVSSEGMEPEQAQRHYREKLLMTRVPATGVAFPDLGPTLKDRAAFGLDADRTYYICPQSLFKFHPDFDPVMAQILRRDQGAEILLVEGNLPGWTELLRARLQRDIPNVAERIRFLPRVSQADFIHLIAAADVMLDPYHFGGGMTSYEALAVGTPVVTLPGTMMRGRVTSAIYGRMGFEECVVGTDAEFVDKAIALANDRDYAEEVRGRIARDRGVIFEDGEALAQFSDLLLDLAAN</sequence>
<dbReference type="Gene3D" id="3.40.50.2000">
    <property type="entry name" value="Glycogen Phosphorylase B"/>
    <property type="match status" value="1"/>
</dbReference>
<protein>
    <recommendedName>
        <fullName evidence="3">protein O-GlcNAc transferase</fullName>
        <ecNumber evidence="3">2.4.1.255</ecNumber>
    </recommendedName>
</protein>
<evidence type="ECO:0000256" key="2">
    <source>
        <dbReference type="ARBA" id="ARBA00005386"/>
    </source>
</evidence>
<dbReference type="AlphaFoldDB" id="A0A8A4TWE9"/>
<dbReference type="InterPro" id="IPR011990">
    <property type="entry name" value="TPR-like_helical_dom_sf"/>
</dbReference>
<gene>
    <name evidence="11" type="ORF">J3U87_15290</name>
</gene>
<dbReference type="SUPFAM" id="SSF48452">
    <property type="entry name" value="TPR-like"/>
    <property type="match status" value="1"/>
</dbReference>
<keyword evidence="4" id="KW-0328">Glycosyltransferase</keyword>
<reference evidence="11" key="1">
    <citation type="submission" date="2021-03" db="EMBL/GenBank/DDBJ databases">
        <title>Acanthopleuribacteraceae sp. M133.</title>
        <authorList>
            <person name="Wang G."/>
        </authorList>
    </citation>
    <scope>NUCLEOTIDE SEQUENCE</scope>
    <source>
        <strain evidence="11">M133</strain>
    </source>
</reference>
<dbReference type="PROSITE" id="PS50005">
    <property type="entry name" value="TPR"/>
    <property type="match status" value="5"/>
</dbReference>
<evidence type="ECO:0000256" key="6">
    <source>
        <dbReference type="ARBA" id="ARBA00022737"/>
    </source>
</evidence>
<dbReference type="RefSeq" id="WP_237383913.1">
    <property type="nucleotide sequence ID" value="NZ_CP071793.1"/>
</dbReference>
<proteinExistence type="inferred from homology"/>